<sequence length="114" mass="12264">MPLPIALIRAHLVIDHEADDDLLTHYANVAAAWVSAYTARPFDPAQPLMAQAALLLIATQYESREAVTFSNAYQLPYGVHDLLSPLKERITGHGAITDGPTAAPCNAVLASEGW</sequence>
<dbReference type="RefSeq" id="WP_265507296.1">
    <property type="nucleotide sequence ID" value="NZ_JAOTBE010000028.1"/>
</dbReference>
<dbReference type="Pfam" id="PF05135">
    <property type="entry name" value="Phage_connect_1"/>
    <property type="match status" value="1"/>
</dbReference>
<dbReference type="InterPro" id="IPR021146">
    <property type="entry name" value="Phage_gp6-like_head-tail"/>
</dbReference>
<dbReference type="Proteomes" id="UP001589795">
    <property type="component" value="Unassembled WGS sequence"/>
</dbReference>
<gene>
    <name evidence="1" type="ORF">ACFFIZ_09695</name>
</gene>
<reference evidence="1 2" key="1">
    <citation type="submission" date="2024-09" db="EMBL/GenBank/DDBJ databases">
        <authorList>
            <person name="Sun Q."/>
            <person name="Mori K."/>
        </authorList>
    </citation>
    <scope>NUCLEOTIDE SEQUENCE [LARGE SCALE GENOMIC DNA]</scope>
    <source>
        <strain evidence="1 2">CCM 7904</strain>
    </source>
</reference>
<proteinExistence type="predicted"/>
<keyword evidence="2" id="KW-1185">Reference proteome</keyword>
<dbReference type="InterPro" id="IPR006450">
    <property type="entry name" value="Phage_HK97_gp6-like"/>
</dbReference>
<name>A0ABV6CIQ1_9RHOB</name>
<dbReference type="EMBL" id="JBHLWQ010000086">
    <property type="protein sequence ID" value="MFC0200582.1"/>
    <property type="molecule type" value="Genomic_DNA"/>
</dbReference>
<evidence type="ECO:0000313" key="2">
    <source>
        <dbReference type="Proteomes" id="UP001589795"/>
    </source>
</evidence>
<evidence type="ECO:0000313" key="1">
    <source>
        <dbReference type="EMBL" id="MFC0200582.1"/>
    </source>
</evidence>
<protein>
    <submittedName>
        <fullName evidence="1">Head-tail connector protein</fullName>
    </submittedName>
</protein>
<organism evidence="1 2">
    <name type="scientific">Paracoccus rhizosphaerae</name>
    <dbReference type="NCBI Taxonomy" id="1133347"/>
    <lineage>
        <taxon>Bacteria</taxon>
        <taxon>Pseudomonadati</taxon>
        <taxon>Pseudomonadota</taxon>
        <taxon>Alphaproteobacteria</taxon>
        <taxon>Rhodobacterales</taxon>
        <taxon>Paracoccaceae</taxon>
        <taxon>Paracoccus</taxon>
    </lineage>
</organism>
<comment type="caution">
    <text evidence="1">The sequence shown here is derived from an EMBL/GenBank/DDBJ whole genome shotgun (WGS) entry which is preliminary data.</text>
</comment>
<dbReference type="Gene3D" id="1.10.3230.30">
    <property type="entry name" value="Phage gp6-like head-tail connector protein"/>
    <property type="match status" value="1"/>
</dbReference>
<dbReference type="NCBIfam" id="TIGR01560">
    <property type="entry name" value="put_DNA_pack"/>
    <property type="match status" value="1"/>
</dbReference>
<accession>A0ABV6CIQ1</accession>
<dbReference type="CDD" id="cd08054">
    <property type="entry name" value="gp6"/>
    <property type="match status" value="1"/>
</dbReference>